<dbReference type="SUPFAM" id="SSF52218">
    <property type="entry name" value="Flavoproteins"/>
    <property type="match status" value="1"/>
</dbReference>
<gene>
    <name evidence="5" type="ORF">SAMN05660742_104136</name>
</gene>
<dbReference type="Proteomes" id="UP000199662">
    <property type="component" value="Unassembled WGS sequence"/>
</dbReference>
<dbReference type="GO" id="GO:0051536">
    <property type="term" value="F:iron-sulfur cluster binding"/>
    <property type="evidence" value="ECO:0007669"/>
    <property type="project" value="UniProtKB-KW"/>
</dbReference>
<reference evidence="5 6" key="1">
    <citation type="submission" date="2016-10" db="EMBL/GenBank/DDBJ databases">
        <authorList>
            <person name="de Groot N.N."/>
        </authorList>
    </citation>
    <scope>NUCLEOTIDE SEQUENCE [LARGE SCALE GENOMIC DNA]</scope>
    <source>
        <strain evidence="5 6">DSM 2179</strain>
    </source>
</reference>
<evidence type="ECO:0000256" key="1">
    <source>
        <dbReference type="ARBA" id="ARBA00022723"/>
    </source>
</evidence>
<keyword evidence="3" id="KW-0411">Iron-sulfur</keyword>
<dbReference type="EMBL" id="FNZK01000004">
    <property type="protein sequence ID" value="SEJ20160.1"/>
    <property type="molecule type" value="Genomic_DNA"/>
</dbReference>
<feature type="domain" description="4Fe-4S ferredoxin-type" evidence="4">
    <location>
        <begin position="209"/>
        <end position="236"/>
    </location>
</feature>
<dbReference type="Gene3D" id="3.40.50.360">
    <property type="match status" value="1"/>
</dbReference>
<evidence type="ECO:0000313" key="6">
    <source>
        <dbReference type="Proteomes" id="UP000199662"/>
    </source>
</evidence>
<keyword evidence="6" id="KW-1185">Reference proteome</keyword>
<evidence type="ECO:0000256" key="2">
    <source>
        <dbReference type="ARBA" id="ARBA00023004"/>
    </source>
</evidence>
<evidence type="ECO:0000256" key="3">
    <source>
        <dbReference type="ARBA" id="ARBA00023014"/>
    </source>
</evidence>
<keyword evidence="2" id="KW-0408">Iron</keyword>
<evidence type="ECO:0000259" key="4">
    <source>
        <dbReference type="PROSITE" id="PS51379"/>
    </source>
</evidence>
<dbReference type="PROSITE" id="PS00198">
    <property type="entry name" value="4FE4S_FER_1"/>
    <property type="match status" value="2"/>
</dbReference>
<evidence type="ECO:0000313" key="5">
    <source>
        <dbReference type="EMBL" id="SEJ20160.1"/>
    </source>
</evidence>
<accession>A0A1H6X5B4</accession>
<dbReference type="InterPro" id="IPR029039">
    <property type="entry name" value="Flavoprotein-like_sf"/>
</dbReference>
<proteinExistence type="predicted"/>
<organism evidence="5 6">
    <name type="scientific">Propionispira arboris</name>
    <dbReference type="NCBI Taxonomy" id="84035"/>
    <lineage>
        <taxon>Bacteria</taxon>
        <taxon>Bacillati</taxon>
        <taxon>Bacillota</taxon>
        <taxon>Negativicutes</taxon>
        <taxon>Selenomonadales</taxon>
        <taxon>Selenomonadaceae</taxon>
        <taxon>Propionispira</taxon>
    </lineage>
</organism>
<feature type="domain" description="4Fe-4S ferredoxin-type" evidence="4">
    <location>
        <begin position="179"/>
        <end position="208"/>
    </location>
</feature>
<dbReference type="PROSITE" id="PS51379">
    <property type="entry name" value="4FE4S_FER_2"/>
    <property type="match status" value="2"/>
</dbReference>
<dbReference type="GO" id="GO:0046872">
    <property type="term" value="F:metal ion binding"/>
    <property type="evidence" value="ECO:0007669"/>
    <property type="project" value="UniProtKB-KW"/>
</dbReference>
<dbReference type="InterPro" id="IPR017896">
    <property type="entry name" value="4Fe4S_Fe-S-bd"/>
</dbReference>
<dbReference type="InterPro" id="IPR047964">
    <property type="entry name" value="EFR1-like"/>
</dbReference>
<dbReference type="Pfam" id="PF00037">
    <property type="entry name" value="Fer4"/>
    <property type="match status" value="1"/>
</dbReference>
<sequence>MKTSIYYFTGTGNSLKIAKDLKQALPGARLIQICKQNMNIQADITSDKIGFVFPVYYRGLPHMVRDFIKNLKINSQTYFFAIANYGGYAAISFLQINELLKEKNTYLAAHFGIPMPGNMWFMYYPHPKKDFTDRTNLQREKTQEIAQQIKVKTEIKLAPLSTYEKEQNIYDAFVPDQMDADFWVQENCNGCGICAKICPAENIKMENSKPVWQHQCQYCLACIHWCPQESIEFKEDSLAKERYHNPAVQCFEVMPSNHII</sequence>
<dbReference type="NCBIfam" id="NF038196">
    <property type="entry name" value="ferrodoxin_EFR1"/>
    <property type="match status" value="1"/>
</dbReference>
<dbReference type="AlphaFoldDB" id="A0A1H6X5B4"/>
<name>A0A1H6X5B4_9FIRM</name>
<dbReference type="InterPro" id="IPR017900">
    <property type="entry name" value="4Fe4S_Fe_S_CS"/>
</dbReference>
<dbReference type="SUPFAM" id="SSF54862">
    <property type="entry name" value="4Fe-4S ferredoxins"/>
    <property type="match status" value="1"/>
</dbReference>
<keyword evidence="1" id="KW-0479">Metal-binding</keyword>
<dbReference type="Gene3D" id="3.30.70.20">
    <property type="match status" value="1"/>
</dbReference>
<dbReference type="STRING" id="84035.SAMN05660742_104136"/>
<protein>
    <submittedName>
        <fullName evidence="5">4Fe-4S dicluster domain-containing protein</fullName>
    </submittedName>
</protein>